<dbReference type="NCBIfam" id="NF033540">
    <property type="entry name" value="transpos_IS701"/>
    <property type="match status" value="1"/>
</dbReference>
<proteinExistence type="predicted"/>
<dbReference type="SUPFAM" id="SSF53098">
    <property type="entry name" value="Ribonuclease H-like"/>
    <property type="match status" value="1"/>
</dbReference>
<accession>A0A9X0WD37</accession>
<evidence type="ECO:0000259" key="1">
    <source>
        <dbReference type="Pfam" id="PF13546"/>
    </source>
</evidence>
<comment type="caution">
    <text evidence="2">The sequence shown here is derived from an EMBL/GenBank/DDBJ whole genome shotgun (WGS) entry which is preliminary data.</text>
</comment>
<dbReference type="PANTHER" id="PTHR33627">
    <property type="entry name" value="TRANSPOSASE"/>
    <property type="match status" value="1"/>
</dbReference>
<sequence length="452" mass="51701">MVIPKSLARQDPLRSLKENLAFHIEEYYHHFQTATSANHELGEAYIRGLFKTEASWRNMERMNEELQMSGDGYQRLQQFISDSPWSASALISDLAVKTSAFYASQPSYQRRDVGYILDESAHLKKGKQSVGVARQYAGVIGKVENCQVGVYASLVWNTHSTLINTRLFLPEAWADDPARCDKVGIPTDQRTFKTKLELAREMVQADLDAGVEFDWVGGDGFYGHGLELGQALDEMGLSFLLDVHCNQQIYPFEPQLRVPERTSTRGAAPTKRRADVEALRVDAYAQQLLPCQWQTVTVRDGTKGPLKLEMHVRRVWLWDGEAETPTQRTLVISRRLTDNKLKYSLSNDDAITIPIERFAYRQAQRYWVERAFQEAKSELGMSDYQVRKWTAWHHHMALVMLALSFLVKERIQQKASCPLLSARDIRLLIIAMLLNDPDAVNQRIAQMDIRHA</sequence>
<dbReference type="PANTHER" id="PTHR33627:SF1">
    <property type="entry name" value="TRANSPOSASE"/>
    <property type="match status" value="1"/>
</dbReference>
<keyword evidence="3" id="KW-1185">Reference proteome</keyword>
<reference evidence="2 3" key="1">
    <citation type="journal article" date="2020" name="Microorganisms">
        <title>Osmotic Adaptation and Compatible Solute Biosynthesis of Phototrophic Bacteria as Revealed from Genome Analyses.</title>
        <authorList>
            <person name="Imhoff J.F."/>
            <person name="Rahn T."/>
            <person name="Kunzel S."/>
            <person name="Keller A."/>
            <person name="Neulinger S.C."/>
        </authorList>
    </citation>
    <scope>NUCLEOTIDE SEQUENCE [LARGE SCALE GENOMIC DNA]</scope>
    <source>
        <strain evidence="2 3">DSM 25653</strain>
    </source>
</reference>
<dbReference type="InterPro" id="IPR012337">
    <property type="entry name" value="RNaseH-like_sf"/>
</dbReference>
<dbReference type="InterPro" id="IPR038721">
    <property type="entry name" value="IS701-like_DDE_dom"/>
</dbReference>
<evidence type="ECO:0000313" key="2">
    <source>
        <dbReference type="EMBL" id="MBK1621293.1"/>
    </source>
</evidence>
<dbReference type="EMBL" id="NRRY01000066">
    <property type="protein sequence ID" value="MBK1621293.1"/>
    <property type="molecule type" value="Genomic_DNA"/>
</dbReference>
<dbReference type="InterPro" id="IPR039365">
    <property type="entry name" value="IS701-like"/>
</dbReference>
<dbReference type="Pfam" id="PF13546">
    <property type="entry name" value="DDE_5"/>
    <property type="match status" value="1"/>
</dbReference>
<name>A0A9X0WD37_9GAMM</name>
<protein>
    <submittedName>
        <fullName evidence="2">Transposase</fullName>
    </submittedName>
</protein>
<gene>
    <name evidence="2" type="ORF">CKO42_23325</name>
</gene>
<dbReference type="RefSeq" id="WP_200249912.1">
    <property type="nucleotide sequence ID" value="NZ_NRRY01000066.1"/>
</dbReference>
<dbReference type="AlphaFoldDB" id="A0A9X0WD37"/>
<evidence type="ECO:0000313" key="3">
    <source>
        <dbReference type="Proteomes" id="UP001138768"/>
    </source>
</evidence>
<dbReference type="Proteomes" id="UP001138768">
    <property type="component" value="Unassembled WGS sequence"/>
</dbReference>
<organism evidence="2 3">
    <name type="scientific">Lamprobacter modestohalophilus</name>
    <dbReference type="NCBI Taxonomy" id="1064514"/>
    <lineage>
        <taxon>Bacteria</taxon>
        <taxon>Pseudomonadati</taxon>
        <taxon>Pseudomonadota</taxon>
        <taxon>Gammaproteobacteria</taxon>
        <taxon>Chromatiales</taxon>
        <taxon>Chromatiaceae</taxon>
        <taxon>Lamprobacter</taxon>
    </lineage>
</organism>
<feature type="domain" description="Transposase IS701-like DDE" evidence="1">
    <location>
        <begin position="27"/>
        <end position="305"/>
    </location>
</feature>